<feature type="region of interest" description="Disordered" evidence="15">
    <location>
        <begin position="818"/>
        <end position="852"/>
    </location>
</feature>
<feature type="region of interest" description="Disordered" evidence="15">
    <location>
        <begin position="536"/>
        <end position="556"/>
    </location>
</feature>
<dbReference type="Pfam" id="PF03700">
    <property type="entry name" value="Sorting_nexin"/>
    <property type="match status" value="1"/>
</dbReference>
<evidence type="ECO:0000313" key="18">
    <source>
        <dbReference type="Proteomes" id="UP000193380"/>
    </source>
</evidence>
<evidence type="ECO:0000313" key="17">
    <source>
        <dbReference type="EMBL" id="CDQ77010.1"/>
    </source>
</evidence>
<dbReference type="InterPro" id="IPR027267">
    <property type="entry name" value="AH/BAR_dom_sf"/>
</dbReference>
<feature type="region of interest" description="Disordered" evidence="15">
    <location>
        <begin position="629"/>
        <end position="806"/>
    </location>
</feature>
<dbReference type="InterPro" id="IPR032027">
    <property type="entry name" value="SNCAIP_SNCA-bd"/>
</dbReference>
<comment type="similarity">
    <text evidence="3">Belongs to the sorting nexin family.</text>
</comment>
<dbReference type="PANTHER" id="PTHR22882">
    <property type="entry name" value="SYNPHILIN-1"/>
    <property type="match status" value="1"/>
</dbReference>
<dbReference type="GO" id="GO:0031901">
    <property type="term" value="C:early endosome membrane"/>
    <property type="evidence" value="ECO:0007669"/>
    <property type="project" value="UniProtKB-SubCell"/>
</dbReference>
<dbReference type="PANTHER" id="PTHR22882:SF3">
    <property type="entry name" value="SYNPHILIN-1"/>
    <property type="match status" value="1"/>
</dbReference>
<dbReference type="STRING" id="8022.A0A060XJE2"/>
<dbReference type="SUPFAM" id="SSF64268">
    <property type="entry name" value="PX domain"/>
    <property type="match status" value="1"/>
</dbReference>
<dbReference type="InterPro" id="IPR002110">
    <property type="entry name" value="Ankyrin_rpt"/>
</dbReference>
<evidence type="ECO:0000256" key="7">
    <source>
        <dbReference type="ARBA" id="ARBA00022753"/>
    </source>
</evidence>
<feature type="region of interest" description="Disordered" evidence="15">
    <location>
        <begin position="25"/>
        <end position="107"/>
    </location>
</feature>
<evidence type="ECO:0000256" key="2">
    <source>
        <dbReference type="ARBA" id="ARBA00004510"/>
    </source>
</evidence>
<dbReference type="InterPro" id="IPR036770">
    <property type="entry name" value="Ankyrin_rpt-contain_sf"/>
</dbReference>
<organism evidence="17 18">
    <name type="scientific">Oncorhynchus mykiss</name>
    <name type="common">Rainbow trout</name>
    <name type="synonym">Salmo gairdneri</name>
    <dbReference type="NCBI Taxonomy" id="8022"/>
    <lineage>
        <taxon>Eukaryota</taxon>
        <taxon>Metazoa</taxon>
        <taxon>Chordata</taxon>
        <taxon>Craniata</taxon>
        <taxon>Vertebrata</taxon>
        <taxon>Euteleostomi</taxon>
        <taxon>Actinopterygii</taxon>
        <taxon>Neopterygii</taxon>
        <taxon>Teleostei</taxon>
        <taxon>Protacanthopterygii</taxon>
        <taxon>Salmoniformes</taxon>
        <taxon>Salmonidae</taxon>
        <taxon>Salmoninae</taxon>
        <taxon>Oncorhynchus</taxon>
    </lineage>
</organism>
<dbReference type="InterPro" id="IPR015404">
    <property type="entry name" value="Vps5_C"/>
</dbReference>
<evidence type="ECO:0000256" key="5">
    <source>
        <dbReference type="ARBA" id="ARBA00022448"/>
    </source>
</evidence>
<dbReference type="SMART" id="SM00312">
    <property type="entry name" value="PX"/>
    <property type="match status" value="1"/>
</dbReference>
<evidence type="ECO:0000256" key="4">
    <source>
        <dbReference type="ARBA" id="ARBA00020435"/>
    </source>
</evidence>
<evidence type="ECO:0000256" key="14">
    <source>
        <dbReference type="SAM" id="Coils"/>
    </source>
</evidence>
<dbReference type="FunFam" id="1.20.1270.60:FF:000012">
    <property type="entry name" value="Sorting nexin 2"/>
    <property type="match status" value="1"/>
</dbReference>
<feature type="repeat" description="ANK" evidence="13">
    <location>
        <begin position="370"/>
        <end position="402"/>
    </location>
</feature>
<reference evidence="17" key="2">
    <citation type="submission" date="2014-03" db="EMBL/GenBank/DDBJ databases">
        <authorList>
            <person name="Genoscope - CEA"/>
        </authorList>
    </citation>
    <scope>NUCLEOTIDE SEQUENCE</scope>
</reference>
<feature type="compositionally biased region" description="Polar residues" evidence="15">
    <location>
        <begin position="662"/>
        <end position="680"/>
    </location>
</feature>
<evidence type="ECO:0000259" key="16">
    <source>
        <dbReference type="PROSITE" id="PS50195"/>
    </source>
</evidence>
<name>A0A060XJE2_ONCMY</name>
<feature type="region of interest" description="Disordered" evidence="15">
    <location>
        <begin position="864"/>
        <end position="895"/>
    </location>
</feature>
<evidence type="ECO:0000256" key="3">
    <source>
        <dbReference type="ARBA" id="ARBA00010883"/>
    </source>
</evidence>
<dbReference type="PROSITE" id="PS50195">
    <property type="entry name" value="PX"/>
    <property type="match status" value="1"/>
</dbReference>
<dbReference type="EMBL" id="FR905193">
    <property type="protein sequence ID" value="CDQ77010.1"/>
    <property type="molecule type" value="Genomic_DNA"/>
</dbReference>
<evidence type="ECO:0000256" key="15">
    <source>
        <dbReference type="SAM" id="MobiDB-lite"/>
    </source>
</evidence>
<dbReference type="GO" id="GO:0035091">
    <property type="term" value="F:phosphatidylinositol binding"/>
    <property type="evidence" value="ECO:0007669"/>
    <property type="project" value="InterPro"/>
</dbReference>
<accession>A0A060XJE2</accession>
<feature type="coiled-coil region" evidence="14">
    <location>
        <begin position="1218"/>
        <end position="1245"/>
    </location>
</feature>
<comment type="subcellular location">
    <subcellularLocation>
        <location evidence="2">Cell projection</location>
        <location evidence="2">Lamellipodium</location>
    </subcellularLocation>
    <subcellularLocation>
        <location evidence="1">Early endosome membrane</location>
        <topology evidence="1">Peripheral membrane protein</topology>
        <orientation evidence="1">Cytoplasmic side</orientation>
    </subcellularLocation>
</comment>
<evidence type="ECO:0000256" key="10">
    <source>
        <dbReference type="ARBA" id="ARBA00023136"/>
    </source>
</evidence>
<keyword evidence="9" id="KW-0007">Acetylation</keyword>
<dbReference type="PaxDb" id="8022-A0A060XJE2"/>
<keyword evidence="6" id="KW-0597">Phosphoprotein</keyword>
<sequence length="1296" mass="142772">MDAPEYLDLDEIDFTDDSVYSVTSLKNIPELSRRNDGQGEERQAPAINWSRGVSSHSGGGIKPTGIADVHSKFRPVKRVSPLKHQPETSDNESSSKEEASDKTPAACEGQGFKAKSLGTGGALFGELEHYDLDMDEILDVPYIKSSQHVSTLPRVPHDKRTASTLTHPESLASVTQYCMLSPVKCSSSASDMDKLLANRAYPETQAHKTGADTPGSSQAMILHGECDDETKKSQNIINIIREGQISLLPHLAADNLELIQDEEGNNLLHISASQGHADCLQHLTSLMGEDCLNERNNHQLTPAGLGVKNGHLECVRWMVSETEAIAELSCSREHPSLIHYAARYGQEKVLLWLLQFMQEQAISLDEVDQYGNSAVHVAAQYGHLTCIQTLVEYGSNVTVQNQGGERPSQSAERQGHTTCARYLVVVETCMSLASQVVKLTKQLNEQATKTNALQNQVQLHLDPLKAEGTLPRSPSSHVPSVEAWPEMTLTAEGTPGDGHWILRQRNVDSDTVLRQLLGKDISDKVCTKEKLSLEFQEGSKAGPPSLNGANPGPLRRMGVVERRELKLARLKQIMQRSLSESDSDTYPPEEAKHGPPPGVRLERPSHLPIAESEEPKHTSTTEHKSAFVLSTSKSMDGYPSPTSDKSELDADGKPEAGGDFTDYNNGQKITTSPKSALKSPTSRRKTSQNLKLRVTFDEQPPKGSHSKEGAGGRTPTGSETVKRPFGTFRSLMESLSGNQNSNNNNVQSSPSVKQSSCGVSQGSPGRKTEVKTSPCGHSKGKSKASAMAAEMEPPPLGDAGQTDFREIEDGEGFFVSTVTTLESPEPSSPDPPSMPAEGISTNGPKQEDISLDDDPEDLFAEATEEVSLDSPEREPILSDGPSPAITPVTPTAMLTPRMGLGTAEMFERSLDELEEDESGDTFDMHIAVSDPEKVGDGMNAYMGYKVTTKTSMTIFSKNETTVRRRFSDFLGLHSKLASRYLHIGYIVPPAPEKSIVGMTKVKVGKEDLSSAEFVEKRRSALERYLMRTVKHPILLKDPDVMMFLESSELPRAVSTQALSGAGILRMVNKAADAVNKMTIKMNESDAWFEEKHQQFENLDLQLRKLHASVECLVCHRKELSVNTASFAKSAAMLGNSEDHTALSRALSQLAEVEEKIDQLHQDQAYADFYLFSELLGDYVRLITAVKGVFDHRMKTWSKWQDTQLLLQKKREAESKLQFANKPDKLQQAQDEIKELEGKVQQGEKDFELISKTIRKEVSRFEDFKVVIIKYLESLVQTQQQLIKYWEAFLPEAKAIA</sequence>
<feature type="compositionally biased region" description="Basic and acidic residues" evidence="15">
    <location>
        <begin position="644"/>
        <end position="656"/>
    </location>
</feature>
<dbReference type="PROSITE" id="PS50297">
    <property type="entry name" value="ANK_REP_REGION"/>
    <property type="match status" value="1"/>
</dbReference>
<dbReference type="SMART" id="SM00248">
    <property type="entry name" value="ANK"/>
    <property type="match status" value="4"/>
</dbReference>
<keyword evidence="11" id="KW-0966">Cell projection</keyword>
<feature type="compositionally biased region" description="Basic residues" evidence="15">
    <location>
        <begin position="72"/>
        <end position="81"/>
    </location>
</feature>
<evidence type="ECO:0000256" key="12">
    <source>
        <dbReference type="ARBA" id="ARBA00045620"/>
    </source>
</evidence>
<keyword evidence="8" id="KW-0653">Protein transport</keyword>
<dbReference type="Proteomes" id="UP000193380">
    <property type="component" value="Unassembled WGS sequence"/>
</dbReference>
<evidence type="ECO:0000256" key="11">
    <source>
        <dbReference type="ARBA" id="ARBA00023273"/>
    </source>
</evidence>
<dbReference type="InterPro" id="IPR036871">
    <property type="entry name" value="PX_dom_sf"/>
</dbReference>
<keyword evidence="13" id="KW-0040">ANK repeat</keyword>
<dbReference type="GO" id="GO:0006886">
    <property type="term" value="P:intracellular protein transport"/>
    <property type="evidence" value="ECO:0007669"/>
    <property type="project" value="InterPro"/>
</dbReference>
<dbReference type="InterPro" id="IPR005329">
    <property type="entry name" value="Sorting_nexin_N"/>
</dbReference>
<evidence type="ECO:0000256" key="1">
    <source>
        <dbReference type="ARBA" id="ARBA00004469"/>
    </source>
</evidence>
<evidence type="ECO:0000256" key="8">
    <source>
        <dbReference type="ARBA" id="ARBA00022927"/>
    </source>
</evidence>
<dbReference type="InterPro" id="IPR001683">
    <property type="entry name" value="PX_dom"/>
</dbReference>
<protein>
    <recommendedName>
        <fullName evidence="4">Sorting nexin-2</fullName>
    </recommendedName>
</protein>
<feature type="region of interest" description="Disordered" evidence="15">
    <location>
        <begin position="574"/>
        <end position="603"/>
    </location>
</feature>
<comment type="function">
    <text evidence="12">Involved in several stages of intracellular trafficking. Interacts with membranes containing phosphatidylinositol 3-phosphate (PtdIns(3P)) or phosphatidylinositol 3,5-bisphosphate (PtdIns(3,5)P2). Acts in part as component of the retromer membrane-deforming SNX-BAR subcomplex. The SNX-BAR retromer mediates retrograde transport of cargo proteins from endosomes to the trans-Golgi network (TGN) and is involved in endosome-to-plasma membrane transport for cargo protein recycling. The SNX-BAR subcomplex functions to deform the donor membrane into a tubular profile called endosome-to-TGN transport carrier (ETC). Can sense membrane curvature and has in vitro vesicle-to-membrane remodeling activity. Required for retrograde endosome-to-TGN transport of TGN38. Promotes KALRN- and RHOG-dependent but retromer-independent membrane remodeling such as lamellipodium formation; the function is dependent on GEF activity of KALRN.</text>
</comment>
<feature type="domain" description="PX" evidence="16">
    <location>
        <begin position="922"/>
        <end position="1051"/>
    </location>
</feature>
<gene>
    <name evidence="17" type="ORF">GSONMT00060818001</name>
</gene>
<keyword evidence="14" id="KW-0175">Coiled coil</keyword>
<feature type="compositionally biased region" description="Basic and acidic residues" evidence="15">
    <location>
        <begin position="694"/>
        <end position="710"/>
    </location>
</feature>
<dbReference type="Gene3D" id="6.10.250.750">
    <property type="match status" value="1"/>
</dbReference>
<keyword evidence="10" id="KW-0472">Membrane</keyword>
<feature type="compositionally biased region" description="Basic and acidic residues" evidence="15">
    <location>
        <begin position="31"/>
        <end position="43"/>
    </location>
</feature>
<dbReference type="Gene3D" id="1.20.1270.60">
    <property type="entry name" value="Arfaptin homology (AH) domain/BAR domain"/>
    <property type="match status" value="1"/>
</dbReference>
<dbReference type="Gene3D" id="3.30.1520.10">
    <property type="entry name" value="Phox-like domain"/>
    <property type="match status" value="1"/>
</dbReference>
<keyword evidence="7" id="KW-0967">Endosome</keyword>
<dbReference type="Gene3D" id="1.25.40.20">
    <property type="entry name" value="Ankyrin repeat-containing domain"/>
    <property type="match status" value="2"/>
</dbReference>
<reference evidence="17" key="1">
    <citation type="journal article" date="2014" name="Nat. Commun.">
        <title>The rainbow trout genome provides novel insights into evolution after whole-genome duplication in vertebrates.</title>
        <authorList>
            <person name="Berthelot C."/>
            <person name="Brunet F."/>
            <person name="Chalopin D."/>
            <person name="Juanchich A."/>
            <person name="Bernard M."/>
            <person name="Noel B."/>
            <person name="Bento P."/>
            <person name="Da Silva C."/>
            <person name="Labadie K."/>
            <person name="Alberti A."/>
            <person name="Aury J.M."/>
            <person name="Louis A."/>
            <person name="Dehais P."/>
            <person name="Bardou P."/>
            <person name="Montfort J."/>
            <person name="Klopp C."/>
            <person name="Cabau C."/>
            <person name="Gaspin C."/>
            <person name="Thorgaard G.H."/>
            <person name="Boussaha M."/>
            <person name="Quillet E."/>
            <person name="Guyomard R."/>
            <person name="Galiana D."/>
            <person name="Bobe J."/>
            <person name="Volff J.N."/>
            <person name="Genet C."/>
            <person name="Wincker P."/>
            <person name="Jaillon O."/>
            <person name="Roest Crollius H."/>
            <person name="Guiguen Y."/>
        </authorList>
    </citation>
    <scope>NUCLEOTIDE SEQUENCE [LARGE SCALE GENOMIC DNA]</scope>
</reference>
<feature type="compositionally biased region" description="Low complexity" evidence="15">
    <location>
        <begin position="734"/>
        <end position="760"/>
    </location>
</feature>
<dbReference type="SUPFAM" id="SSF48403">
    <property type="entry name" value="Ankyrin repeat"/>
    <property type="match status" value="1"/>
</dbReference>
<dbReference type="GO" id="GO:0030027">
    <property type="term" value="C:lamellipodium"/>
    <property type="evidence" value="ECO:0007669"/>
    <property type="project" value="UniProtKB-SubCell"/>
</dbReference>
<dbReference type="FunFam" id="3.30.1520.10:FF:000016">
    <property type="entry name" value="Sorting nexin 2"/>
    <property type="match status" value="1"/>
</dbReference>
<dbReference type="Pfam" id="PF16700">
    <property type="entry name" value="SNCAIP_SNCA_bd"/>
    <property type="match status" value="1"/>
</dbReference>
<evidence type="ECO:0000256" key="13">
    <source>
        <dbReference type="PROSITE-ProRule" id="PRU00023"/>
    </source>
</evidence>
<keyword evidence="5" id="KW-0813">Transport</keyword>
<evidence type="ECO:0000256" key="6">
    <source>
        <dbReference type="ARBA" id="ARBA00022553"/>
    </source>
</evidence>
<dbReference type="Pfam" id="PF09325">
    <property type="entry name" value="Vps5"/>
    <property type="match status" value="1"/>
</dbReference>
<dbReference type="PROSITE" id="PS50088">
    <property type="entry name" value="ANK_REPEAT"/>
    <property type="match status" value="1"/>
</dbReference>
<dbReference type="Pfam" id="PF12796">
    <property type="entry name" value="Ank_2"/>
    <property type="match status" value="2"/>
</dbReference>
<dbReference type="CDD" id="cd07664">
    <property type="entry name" value="BAR_SNX2"/>
    <property type="match status" value="1"/>
</dbReference>
<dbReference type="Pfam" id="PF00787">
    <property type="entry name" value="PX"/>
    <property type="match status" value="1"/>
</dbReference>
<proteinExistence type="inferred from homology"/>
<dbReference type="InterPro" id="IPR040133">
    <property type="entry name" value="SNCAIP"/>
</dbReference>
<dbReference type="GO" id="GO:0031625">
    <property type="term" value="F:ubiquitin protein ligase binding"/>
    <property type="evidence" value="ECO:0007669"/>
    <property type="project" value="TreeGrafter"/>
</dbReference>
<evidence type="ECO:0000256" key="9">
    <source>
        <dbReference type="ARBA" id="ARBA00022990"/>
    </source>
</evidence>